<gene>
    <name evidence="1" type="ORF">COT25_02340</name>
</gene>
<evidence type="ECO:0000313" key="2">
    <source>
        <dbReference type="Proteomes" id="UP000228711"/>
    </source>
</evidence>
<dbReference type="Proteomes" id="UP000228711">
    <property type="component" value="Unassembled WGS sequence"/>
</dbReference>
<dbReference type="AlphaFoldDB" id="A0A2H0YSV5"/>
<organism evidence="1 2">
    <name type="scientific">Candidatus Kerfeldbacteria bacterium CG08_land_8_20_14_0_20_42_7</name>
    <dbReference type="NCBI Taxonomy" id="2014245"/>
    <lineage>
        <taxon>Bacteria</taxon>
        <taxon>Candidatus Kerfeldiibacteriota</taxon>
    </lineage>
</organism>
<evidence type="ECO:0000313" key="1">
    <source>
        <dbReference type="EMBL" id="PIS41578.1"/>
    </source>
</evidence>
<proteinExistence type="predicted"/>
<protein>
    <submittedName>
        <fullName evidence="1">Uncharacterized protein</fullName>
    </submittedName>
</protein>
<comment type="caution">
    <text evidence="1">The sequence shown here is derived from an EMBL/GenBank/DDBJ whole genome shotgun (WGS) entry which is preliminary data.</text>
</comment>
<reference evidence="2" key="1">
    <citation type="submission" date="2017-09" db="EMBL/GenBank/DDBJ databases">
        <title>Depth-based differentiation of microbial function through sediment-hosted aquifers and enrichment of novel symbionts in the deep terrestrial subsurface.</title>
        <authorList>
            <person name="Probst A.J."/>
            <person name="Ladd B."/>
            <person name="Jarett J.K."/>
            <person name="Geller-Mcgrath D.E."/>
            <person name="Sieber C.M.K."/>
            <person name="Emerson J.B."/>
            <person name="Anantharaman K."/>
            <person name="Thomas B.C."/>
            <person name="Malmstrom R."/>
            <person name="Stieglmeier M."/>
            <person name="Klingl A."/>
            <person name="Woyke T."/>
            <person name="Ryan C.M."/>
            <person name="Banfield J.F."/>
        </authorList>
    </citation>
    <scope>NUCLEOTIDE SEQUENCE [LARGE SCALE GENOMIC DNA]</scope>
</reference>
<dbReference type="EMBL" id="PEXV01000081">
    <property type="protein sequence ID" value="PIS41578.1"/>
    <property type="molecule type" value="Genomic_DNA"/>
</dbReference>
<accession>A0A2H0YSV5</accession>
<sequence length="223" mass="25650">MPRFLILHEVTPEHSQFFLEGIVMDSQKIPVILRSFKPKSGFPDSHIPFVELSAYQENLRAVIDRYLGMSIIGTIYIVTNGDPRSPLAELVVDGETPATRFAQSEYADTQRVQTIICREKWGANVGSATALTDGLRVILDSEMVPEHVLIASTTVDLSQEAIFKALHASETYHLQVVGFLRQNHWERYQWRLVQNTAALWRSSTFQRHGFFFGRVQRQRRQYR</sequence>
<name>A0A2H0YSV5_9BACT</name>